<dbReference type="NCBIfam" id="TIGR03930">
    <property type="entry name" value="WXG100_ESAT6"/>
    <property type="match status" value="1"/>
</dbReference>
<sequence>MSQLFNTEAEVMIATAGKVDAVNANVQAELSRIRGRVADVQAVWAGDAQRSFDDIMQRYDVNAHKLQDALTAIADNIRGNAHHFSDVEASHAQSLNSAGAGLAL</sequence>
<comment type="similarity">
    <text evidence="1">Belongs to the WXG100 family.</text>
</comment>
<dbReference type="KEGG" id="cut:CUTER_01995"/>
<keyword evidence="3" id="KW-1185">Reference proteome</keyword>
<dbReference type="SUPFAM" id="SSF140453">
    <property type="entry name" value="EsxAB dimer-like"/>
    <property type="match status" value="1"/>
</dbReference>
<dbReference type="Pfam" id="PF06013">
    <property type="entry name" value="WXG100"/>
    <property type="match status" value="1"/>
</dbReference>
<evidence type="ECO:0000256" key="1">
    <source>
        <dbReference type="RuleBase" id="RU362001"/>
    </source>
</evidence>
<dbReference type="EMBL" id="CP011546">
    <property type="protein sequence ID" value="AKK10414.1"/>
    <property type="molecule type" value="Genomic_DNA"/>
</dbReference>
<dbReference type="PATRIC" id="fig|1072256.5.peg.391"/>
<evidence type="ECO:0000313" key="2">
    <source>
        <dbReference type="EMBL" id="AKK10414.1"/>
    </source>
</evidence>
<reference evidence="3" key="2">
    <citation type="submission" date="2015-05" db="EMBL/GenBank/DDBJ databases">
        <title>Complete genome sequence of Corynebacterium uterequi DSM 45634, isolated from the uterus of a maiden mare.</title>
        <authorList>
            <person name="Ruckert C."/>
            <person name="Albersmeier A."/>
            <person name="Winkler A."/>
            <person name="Tauch A."/>
        </authorList>
    </citation>
    <scope>NUCLEOTIDE SEQUENCE [LARGE SCALE GENOMIC DNA]</scope>
    <source>
        <strain evidence="3">DSM 45634</strain>
    </source>
</reference>
<organism evidence="2 3">
    <name type="scientific">Corynebacterium uterequi</name>
    <dbReference type="NCBI Taxonomy" id="1072256"/>
    <lineage>
        <taxon>Bacteria</taxon>
        <taxon>Bacillati</taxon>
        <taxon>Actinomycetota</taxon>
        <taxon>Actinomycetes</taxon>
        <taxon>Mycobacteriales</taxon>
        <taxon>Corynebacteriaceae</taxon>
        <taxon>Corynebacterium</taxon>
    </lineage>
</organism>
<dbReference type="InterPro" id="IPR010310">
    <property type="entry name" value="T7SS_ESAT-6-like"/>
</dbReference>
<dbReference type="Gene3D" id="1.10.287.1060">
    <property type="entry name" value="ESAT-6-like"/>
    <property type="match status" value="1"/>
</dbReference>
<protein>
    <recommendedName>
        <fullName evidence="1">ESAT-6-like protein</fullName>
    </recommendedName>
</protein>
<name>A0A0G3HAP8_9CORY</name>
<evidence type="ECO:0000313" key="3">
    <source>
        <dbReference type="Proteomes" id="UP000035548"/>
    </source>
</evidence>
<dbReference type="AlphaFoldDB" id="A0A0G3HAP8"/>
<dbReference type="Proteomes" id="UP000035548">
    <property type="component" value="Chromosome"/>
</dbReference>
<dbReference type="InterPro" id="IPR036689">
    <property type="entry name" value="ESAT-6-like_sf"/>
</dbReference>
<accession>A0A0G3HAP8</accession>
<dbReference type="OrthoDB" id="4554345at2"/>
<reference evidence="2 3" key="1">
    <citation type="journal article" date="2015" name="Genome Announc.">
        <title>Virulence Factor Genes Detected in the Complete Genome Sequence of Corynebacterium uterequi DSM 45634, Isolated from the Uterus of a Maiden Mare.</title>
        <authorList>
            <person name="Ruckert C."/>
            <person name="Kriete M."/>
            <person name="Jaenicke S."/>
            <person name="Winkler A."/>
            <person name="Tauch A."/>
        </authorList>
    </citation>
    <scope>NUCLEOTIDE SEQUENCE [LARGE SCALE GENOMIC DNA]</scope>
    <source>
        <strain evidence="2 3">DSM 45634</strain>
    </source>
</reference>
<gene>
    <name evidence="2" type="ORF">CUTER_01995</name>
</gene>
<dbReference type="RefSeq" id="WP_047259007.1">
    <property type="nucleotide sequence ID" value="NZ_CP011546.1"/>
</dbReference>
<proteinExistence type="inferred from homology"/>
<dbReference type="STRING" id="1072256.CUTER_01995"/>